<dbReference type="SUPFAM" id="SSF46966">
    <property type="entry name" value="Spectrin repeat"/>
    <property type="match status" value="1"/>
</dbReference>
<gene>
    <name evidence="1" type="ORF">SSLN_LOCUS20171</name>
</gene>
<dbReference type="Gene3D" id="1.20.58.60">
    <property type="match status" value="1"/>
</dbReference>
<proteinExistence type="predicted"/>
<organism evidence="3">
    <name type="scientific">Schistocephalus solidus</name>
    <name type="common">Tapeworm</name>
    <dbReference type="NCBI Taxonomy" id="70667"/>
    <lineage>
        <taxon>Eukaryota</taxon>
        <taxon>Metazoa</taxon>
        <taxon>Spiralia</taxon>
        <taxon>Lophotrochozoa</taxon>
        <taxon>Platyhelminthes</taxon>
        <taxon>Cestoda</taxon>
        <taxon>Eucestoda</taxon>
        <taxon>Diphyllobothriidea</taxon>
        <taxon>Diphyllobothriidae</taxon>
        <taxon>Schistocephalus</taxon>
    </lineage>
</organism>
<accession>A0A183TUM3</accession>
<evidence type="ECO:0000313" key="3">
    <source>
        <dbReference type="WBParaSite" id="SSLN_0002091601-mRNA-1"/>
    </source>
</evidence>
<dbReference type="EMBL" id="UYSU01053612">
    <property type="protein sequence ID" value="VDM06557.1"/>
    <property type="molecule type" value="Genomic_DNA"/>
</dbReference>
<dbReference type="Pfam" id="PF00435">
    <property type="entry name" value="Spectrin"/>
    <property type="match status" value="1"/>
</dbReference>
<sequence length="135" mass="14985">MEPDLYDIGKSAAEAEYLKEIHASLVKKLAAKQTQISELLSRAEELVSQQPTEGQAVVYSAMSSSLNKAWRELLEVLGKRGHLLEMAADCFVNADAVHAAATRISDPSFSADWGDTVESVERLIQVCIRFFFFTF</sequence>
<keyword evidence="2" id="KW-1185">Reference proteome</keyword>
<dbReference type="OrthoDB" id="5969272at2759"/>
<dbReference type="AlphaFoldDB" id="A0A183TUM3"/>
<reference evidence="3" key="1">
    <citation type="submission" date="2016-06" db="UniProtKB">
        <authorList>
            <consortium name="WormBaseParasite"/>
        </authorList>
    </citation>
    <scope>IDENTIFICATION</scope>
</reference>
<dbReference type="STRING" id="70667.A0A183TUM3"/>
<dbReference type="WBParaSite" id="SSLN_0002091601-mRNA-1">
    <property type="protein sequence ID" value="SSLN_0002091601-mRNA-1"/>
    <property type="gene ID" value="SSLN_0002091601"/>
</dbReference>
<reference evidence="1 2" key="2">
    <citation type="submission" date="2018-11" db="EMBL/GenBank/DDBJ databases">
        <authorList>
            <consortium name="Pathogen Informatics"/>
        </authorList>
    </citation>
    <scope>NUCLEOTIDE SEQUENCE [LARGE SCALE GENOMIC DNA]</scope>
    <source>
        <strain evidence="1 2">NST_G2</strain>
    </source>
</reference>
<dbReference type="InterPro" id="IPR002017">
    <property type="entry name" value="Spectrin_repeat"/>
</dbReference>
<name>A0A183TUM3_SCHSO</name>
<evidence type="ECO:0000313" key="1">
    <source>
        <dbReference type="EMBL" id="VDM06557.1"/>
    </source>
</evidence>
<evidence type="ECO:0000313" key="2">
    <source>
        <dbReference type="Proteomes" id="UP000275846"/>
    </source>
</evidence>
<protein>
    <submittedName>
        <fullName evidence="1 3">Uncharacterized protein</fullName>
    </submittedName>
</protein>
<dbReference type="Proteomes" id="UP000275846">
    <property type="component" value="Unassembled WGS sequence"/>
</dbReference>